<protein>
    <submittedName>
        <fullName evidence="2">AAA family ATPase</fullName>
    </submittedName>
</protein>
<dbReference type="InterPro" id="IPR027417">
    <property type="entry name" value="P-loop_NTPase"/>
</dbReference>
<dbReference type="EMBL" id="JBHTJT010000060">
    <property type="protein sequence ID" value="MFD0982830.1"/>
    <property type="molecule type" value="Genomic_DNA"/>
</dbReference>
<proteinExistence type="predicted"/>
<gene>
    <name evidence="2" type="ORF">ACFQ2S_24650</name>
</gene>
<feature type="region of interest" description="Disordered" evidence="1">
    <location>
        <begin position="343"/>
        <end position="380"/>
    </location>
</feature>
<dbReference type="SUPFAM" id="SSF52540">
    <property type="entry name" value="P-loop containing nucleoside triphosphate hydrolases"/>
    <property type="match status" value="1"/>
</dbReference>
<evidence type="ECO:0000256" key="1">
    <source>
        <dbReference type="SAM" id="MobiDB-lite"/>
    </source>
</evidence>
<evidence type="ECO:0000313" key="2">
    <source>
        <dbReference type="EMBL" id="MFD0982830.1"/>
    </source>
</evidence>
<accession>A0ABW3IXJ2</accession>
<sequence>MDMGTPPAFAFCTGCGQHDTHKDAGEPYGRISFADIVAMAENPPQAPKAQAQWIIPSRYCGFDGRVFDVQRERGEFGMICLDFDGTAEQPAGTAKEIGAALRAIFGDDAKRLYYSSSRATEANPKARVMLPLADGIPGRDWADTMESVHDLLEEHGLRPDRALERTAQLVFLPNRGDYYFTSLKGLAPVELTPDHPVIRRREAMRAERREAERAAQEARAWRQAERFARYDAKGLESPVDHFNAAHTIEGLLGRYGYTPSRNGRDWRSPDSTSGSFALRDYGEYWVYMGSAMDDVGRKSAAGYSTGDAFDLFVYHDHGGDFAAAVRAYSKEAGLNQQEADWRNPFEGVGSRCDSGQQQAGQGDSNHKADSGEQPPHGAATAALGIRSGGAAATLNLDDGYLIDEILPVDGLSALYGAPGSAKSFWALSAALSIARGVPLLGQEVEKGGVIYCALEGGGRFSNRVAAYCKHHKIDPAAELQNFHLVSVGLNLRTQDGHGPLIAKAAEELEAATGTTIRLIIIDTLNRAFAGGNENSPEDMGSFVDQVQALRGKTGVAALVIHHSGKDLAAGMRGHSSLLGAVDAELKIERRDVGRLLTVTKQRDGEDGLQFAFNLELVPLGTTPKGKQVGSLVPVPADAAEVKASGERNKLGRVQKKVLRSVEILAAEPGCQRNPGGPGWPEIGKFAVVEAEAAISAALGLIDPPERGRDKRREHIRRAMDDLCSKGFIGRNDGKLWVIRRAAI</sequence>
<keyword evidence="3" id="KW-1185">Reference proteome</keyword>
<organism evidence="2 3">
    <name type="scientific">Tropicimonas aquimaris</name>
    <dbReference type="NCBI Taxonomy" id="914152"/>
    <lineage>
        <taxon>Bacteria</taxon>
        <taxon>Pseudomonadati</taxon>
        <taxon>Pseudomonadota</taxon>
        <taxon>Alphaproteobacteria</taxon>
        <taxon>Rhodobacterales</taxon>
        <taxon>Roseobacteraceae</taxon>
        <taxon>Tropicimonas</taxon>
    </lineage>
</organism>
<dbReference type="Proteomes" id="UP001597108">
    <property type="component" value="Unassembled WGS sequence"/>
</dbReference>
<evidence type="ECO:0000313" key="3">
    <source>
        <dbReference type="Proteomes" id="UP001597108"/>
    </source>
</evidence>
<reference evidence="3" key="1">
    <citation type="journal article" date="2019" name="Int. J. Syst. Evol. Microbiol.">
        <title>The Global Catalogue of Microorganisms (GCM) 10K type strain sequencing project: providing services to taxonomists for standard genome sequencing and annotation.</title>
        <authorList>
            <consortium name="The Broad Institute Genomics Platform"/>
            <consortium name="The Broad Institute Genome Sequencing Center for Infectious Disease"/>
            <person name="Wu L."/>
            <person name="Ma J."/>
        </authorList>
    </citation>
    <scope>NUCLEOTIDE SEQUENCE [LARGE SCALE GENOMIC DNA]</scope>
    <source>
        <strain evidence="3">CCUG 60524</strain>
    </source>
</reference>
<dbReference type="RefSeq" id="WP_386079364.1">
    <property type="nucleotide sequence ID" value="NZ_JBHTJT010000060.1"/>
</dbReference>
<dbReference type="Pfam" id="PF13481">
    <property type="entry name" value="AAA_25"/>
    <property type="match status" value="1"/>
</dbReference>
<comment type="caution">
    <text evidence="2">The sequence shown here is derived from an EMBL/GenBank/DDBJ whole genome shotgun (WGS) entry which is preliminary data.</text>
</comment>
<dbReference type="Gene3D" id="3.40.50.300">
    <property type="entry name" value="P-loop containing nucleotide triphosphate hydrolases"/>
    <property type="match status" value="1"/>
</dbReference>
<name>A0ABW3IXJ2_9RHOB</name>